<keyword evidence="5 6" id="KW-0472">Membrane</keyword>
<keyword evidence="3 6" id="KW-0812">Transmembrane</keyword>
<evidence type="ECO:0000256" key="2">
    <source>
        <dbReference type="ARBA" id="ARBA00007524"/>
    </source>
</evidence>
<gene>
    <name evidence="7" type="ORF">BX611_2758</name>
</gene>
<evidence type="ECO:0000313" key="8">
    <source>
        <dbReference type="Proteomes" id="UP000256429"/>
    </source>
</evidence>
<dbReference type="OrthoDB" id="9795496at2"/>
<evidence type="ECO:0000256" key="6">
    <source>
        <dbReference type="SAM" id="Phobius"/>
    </source>
</evidence>
<dbReference type="PANTHER" id="PTHR10057">
    <property type="entry name" value="PERIPHERAL-TYPE BENZODIAZEPINE RECEPTOR"/>
    <property type="match status" value="1"/>
</dbReference>
<dbReference type="InterPro" id="IPR038330">
    <property type="entry name" value="TspO/MBR-related_sf"/>
</dbReference>
<dbReference type="RefSeq" id="WP_115882240.1">
    <property type="nucleotide sequence ID" value="NZ_QTTQ01000012.1"/>
</dbReference>
<feature type="transmembrane region" description="Helical" evidence="6">
    <location>
        <begin position="47"/>
        <end position="70"/>
    </location>
</feature>
<keyword evidence="8" id="KW-1185">Reference proteome</keyword>
<organism evidence="7 8">
    <name type="scientific">Lutibacter oceani</name>
    <dbReference type="NCBI Taxonomy" id="1853311"/>
    <lineage>
        <taxon>Bacteria</taxon>
        <taxon>Pseudomonadati</taxon>
        <taxon>Bacteroidota</taxon>
        <taxon>Flavobacteriia</taxon>
        <taxon>Flavobacteriales</taxon>
        <taxon>Flavobacteriaceae</taxon>
        <taxon>Lutibacter</taxon>
    </lineage>
</organism>
<evidence type="ECO:0000256" key="3">
    <source>
        <dbReference type="ARBA" id="ARBA00022692"/>
    </source>
</evidence>
<comment type="similarity">
    <text evidence="2">Belongs to the TspO/BZRP family.</text>
</comment>
<proteinExistence type="inferred from homology"/>
<dbReference type="EMBL" id="QTTQ01000012">
    <property type="protein sequence ID" value="REE79860.1"/>
    <property type="molecule type" value="Genomic_DNA"/>
</dbReference>
<reference evidence="7 8" key="1">
    <citation type="submission" date="2018-08" db="EMBL/GenBank/DDBJ databases">
        <title>Genomic Encyclopedia of Type Strains, Phase III (KMG-III): the genomes of soil and plant-associated and newly described type strains.</title>
        <authorList>
            <person name="Whitman W."/>
        </authorList>
    </citation>
    <scope>NUCLEOTIDE SEQUENCE [LARGE SCALE GENOMIC DNA]</scope>
    <source>
        <strain evidence="7 8">325-5</strain>
    </source>
</reference>
<feature type="transmembrane region" description="Helical" evidence="6">
    <location>
        <begin position="101"/>
        <end position="120"/>
    </location>
</feature>
<comment type="subcellular location">
    <subcellularLocation>
        <location evidence="1">Membrane</location>
        <topology evidence="1">Multi-pass membrane protein</topology>
    </subcellularLocation>
</comment>
<feature type="transmembrane region" description="Helical" evidence="6">
    <location>
        <begin position="77"/>
        <end position="95"/>
    </location>
</feature>
<accession>A0A3D9RJ25</accession>
<dbReference type="GO" id="GO:0016020">
    <property type="term" value="C:membrane"/>
    <property type="evidence" value="ECO:0007669"/>
    <property type="project" value="UniProtKB-SubCell"/>
</dbReference>
<sequence length="154" mass="17871">MSTHIQYILLFLILNFGALAIGSYLMNNGPQANWYLNLNRAPWTPPGWFFGVAWTTIMICFSIYLAHLLALKPGSTFWMVFFIQFILNIAWNYIFFNQQQFGFGLIEIMLLTAVVGYYLFQFGSGLGLKSWLIVPYFTWLLIAISLNAYVYFKN</sequence>
<dbReference type="GO" id="GO:0033013">
    <property type="term" value="P:tetrapyrrole metabolic process"/>
    <property type="evidence" value="ECO:0007669"/>
    <property type="project" value="UniProtKB-ARBA"/>
</dbReference>
<name>A0A3D9RJ25_9FLAO</name>
<dbReference type="PIRSF" id="PIRSF005859">
    <property type="entry name" value="PBR"/>
    <property type="match status" value="1"/>
</dbReference>
<dbReference type="Pfam" id="PF03073">
    <property type="entry name" value="TspO_MBR"/>
    <property type="match status" value="1"/>
</dbReference>
<evidence type="ECO:0000256" key="5">
    <source>
        <dbReference type="ARBA" id="ARBA00023136"/>
    </source>
</evidence>
<evidence type="ECO:0000256" key="1">
    <source>
        <dbReference type="ARBA" id="ARBA00004141"/>
    </source>
</evidence>
<protein>
    <submittedName>
        <fullName evidence="7">TspO/MBR related protein</fullName>
    </submittedName>
</protein>
<dbReference type="CDD" id="cd15904">
    <property type="entry name" value="TSPO_MBR"/>
    <property type="match status" value="1"/>
</dbReference>
<dbReference type="Proteomes" id="UP000256429">
    <property type="component" value="Unassembled WGS sequence"/>
</dbReference>
<dbReference type="PANTHER" id="PTHR10057:SF0">
    <property type="entry name" value="TRANSLOCATOR PROTEIN"/>
    <property type="match status" value="1"/>
</dbReference>
<dbReference type="FunFam" id="1.20.1260.100:FF:000001">
    <property type="entry name" value="translocator protein 2"/>
    <property type="match status" value="1"/>
</dbReference>
<feature type="transmembrane region" description="Helical" evidence="6">
    <location>
        <begin position="7"/>
        <end position="27"/>
    </location>
</feature>
<dbReference type="AlphaFoldDB" id="A0A3D9RJ25"/>
<keyword evidence="4 6" id="KW-1133">Transmembrane helix</keyword>
<comment type="caution">
    <text evidence="7">The sequence shown here is derived from an EMBL/GenBank/DDBJ whole genome shotgun (WGS) entry which is preliminary data.</text>
</comment>
<feature type="transmembrane region" description="Helical" evidence="6">
    <location>
        <begin position="132"/>
        <end position="152"/>
    </location>
</feature>
<dbReference type="InterPro" id="IPR004307">
    <property type="entry name" value="TspO_MBR"/>
</dbReference>
<evidence type="ECO:0000313" key="7">
    <source>
        <dbReference type="EMBL" id="REE79860.1"/>
    </source>
</evidence>
<dbReference type="Gene3D" id="1.20.1260.100">
    <property type="entry name" value="TspO/MBR protein"/>
    <property type="match status" value="1"/>
</dbReference>
<evidence type="ECO:0000256" key="4">
    <source>
        <dbReference type="ARBA" id="ARBA00022989"/>
    </source>
</evidence>